<reference evidence="3" key="1">
    <citation type="submission" date="2022-08" db="EMBL/GenBank/DDBJ databases">
        <authorList>
            <person name="Somphong A."/>
            <person name="Phongsopitanun W."/>
        </authorList>
    </citation>
    <scope>NUCLEOTIDE SEQUENCE</scope>
    <source>
        <strain evidence="3">LP05-1</strain>
    </source>
</reference>
<evidence type="ECO:0000256" key="1">
    <source>
        <dbReference type="ARBA" id="ARBA00009981"/>
    </source>
</evidence>
<dbReference type="EMBL" id="JANUGQ010000030">
    <property type="protein sequence ID" value="MCS0639121.1"/>
    <property type="molecule type" value="Genomic_DNA"/>
</dbReference>
<gene>
    <name evidence="3" type="ORF">NX801_26450</name>
</gene>
<name>A0ABT2CR10_9ACTN</name>
<dbReference type="SUPFAM" id="SSF143120">
    <property type="entry name" value="YefM-like"/>
    <property type="match status" value="1"/>
</dbReference>
<dbReference type="Proteomes" id="UP001431313">
    <property type="component" value="Unassembled WGS sequence"/>
</dbReference>
<comment type="similarity">
    <text evidence="1 2">Belongs to the phD/YefM antitoxin family.</text>
</comment>
<sequence length="86" mass="9449">MTETSYSIEEARERLHALVQDVEATNEPVLITDQGRTVAVLISPEGALELQELRAVAAYRERQETGEAAGVPHDEALRRVFGGDES</sequence>
<dbReference type="InterPro" id="IPR006442">
    <property type="entry name" value="Antitoxin_Phd/YefM"/>
</dbReference>
<dbReference type="NCBIfam" id="TIGR01552">
    <property type="entry name" value="phd_fam"/>
    <property type="match status" value="1"/>
</dbReference>
<dbReference type="InterPro" id="IPR036165">
    <property type="entry name" value="YefM-like_sf"/>
</dbReference>
<organism evidence="3 4">
    <name type="scientific">Streptomyces pyxinae</name>
    <dbReference type="NCBI Taxonomy" id="2970734"/>
    <lineage>
        <taxon>Bacteria</taxon>
        <taxon>Bacillati</taxon>
        <taxon>Actinomycetota</taxon>
        <taxon>Actinomycetes</taxon>
        <taxon>Kitasatosporales</taxon>
        <taxon>Streptomycetaceae</taxon>
        <taxon>Streptomyces</taxon>
    </lineage>
</organism>
<comment type="caution">
    <text evidence="3">The sequence shown here is derived from an EMBL/GenBank/DDBJ whole genome shotgun (WGS) entry which is preliminary data.</text>
</comment>
<evidence type="ECO:0000313" key="4">
    <source>
        <dbReference type="Proteomes" id="UP001431313"/>
    </source>
</evidence>
<accession>A0ABT2CR10</accession>
<evidence type="ECO:0000313" key="3">
    <source>
        <dbReference type="EMBL" id="MCS0639121.1"/>
    </source>
</evidence>
<proteinExistence type="inferred from homology"/>
<dbReference type="Pfam" id="PF02604">
    <property type="entry name" value="PhdYeFM_antitox"/>
    <property type="match status" value="1"/>
</dbReference>
<dbReference type="RefSeq" id="WP_258790439.1">
    <property type="nucleotide sequence ID" value="NZ_JANUGQ010000030.1"/>
</dbReference>
<dbReference type="Gene3D" id="3.40.1620.10">
    <property type="entry name" value="YefM-like domain"/>
    <property type="match status" value="1"/>
</dbReference>
<evidence type="ECO:0000256" key="2">
    <source>
        <dbReference type="RuleBase" id="RU362080"/>
    </source>
</evidence>
<protein>
    <recommendedName>
        <fullName evidence="2">Antitoxin</fullName>
    </recommendedName>
</protein>
<keyword evidence="4" id="KW-1185">Reference proteome</keyword>
<comment type="function">
    <text evidence="2">Antitoxin component of a type II toxin-antitoxin (TA) system.</text>
</comment>